<name>A0AAE9DFT9_CAEBR</name>
<evidence type="ECO:0000313" key="3">
    <source>
        <dbReference type="Proteomes" id="UP000827892"/>
    </source>
</evidence>
<keyword evidence="1" id="KW-0812">Transmembrane</keyword>
<feature type="transmembrane region" description="Helical" evidence="1">
    <location>
        <begin position="146"/>
        <end position="163"/>
    </location>
</feature>
<protein>
    <submittedName>
        <fullName evidence="2">Uncharacterized protein</fullName>
    </submittedName>
</protein>
<evidence type="ECO:0000313" key="2">
    <source>
        <dbReference type="EMBL" id="ULU02619.1"/>
    </source>
</evidence>
<dbReference type="Proteomes" id="UP000827892">
    <property type="component" value="Chromosome III"/>
</dbReference>
<keyword evidence="1" id="KW-0472">Membrane</keyword>
<accession>A0AAE9DFT9</accession>
<evidence type="ECO:0000256" key="1">
    <source>
        <dbReference type="SAM" id="Phobius"/>
    </source>
</evidence>
<gene>
    <name evidence="2" type="ORF">L3Y34_002301</name>
</gene>
<dbReference type="AlphaFoldDB" id="A0AAE9DFT9"/>
<reference evidence="2 3" key="1">
    <citation type="submission" date="2022-05" db="EMBL/GenBank/DDBJ databases">
        <title>Chromosome-level reference genomes for two strains of Caenorhabditis briggsae: an improved platform for comparative genomics.</title>
        <authorList>
            <person name="Stevens L."/>
            <person name="Andersen E.C."/>
        </authorList>
    </citation>
    <scope>NUCLEOTIDE SEQUENCE [LARGE SCALE GENOMIC DNA]</scope>
    <source>
        <strain evidence="2">QX1410_ONT</strain>
        <tissue evidence="2">Whole-organism</tissue>
    </source>
</reference>
<feature type="transmembrane region" description="Helical" evidence="1">
    <location>
        <begin position="421"/>
        <end position="442"/>
    </location>
</feature>
<feature type="transmembrane region" description="Helical" evidence="1">
    <location>
        <begin position="53"/>
        <end position="77"/>
    </location>
</feature>
<feature type="transmembrane region" description="Helical" evidence="1">
    <location>
        <begin position="271"/>
        <end position="294"/>
    </location>
</feature>
<feature type="transmembrane region" description="Helical" evidence="1">
    <location>
        <begin position="97"/>
        <end position="118"/>
    </location>
</feature>
<organism evidence="2 3">
    <name type="scientific">Caenorhabditis briggsae</name>
    <dbReference type="NCBI Taxonomy" id="6238"/>
    <lineage>
        <taxon>Eukaryota</taxon>
        <taxon>Metazoa</taxon>
        <taxon>Ecdysozoa</taxon>
        <taxon>Nematoda</taxon>
        <taxon>Chromadorea</taxon>
        <taxon>Rhabditida</taxon>
        <taxon>Rhabditina</taxon>
        <taxon>Rhabditomorpha</taxon>
        <taxon>Rhabditoidea</taxon>
        <taxon>Rhabditidae</taxon>
        <taxon>Peloderinae</taxon>
        <taxon>Caenorhabditis</taxon>
    </lineage>
</organism>
<dbReference type="EMBL" id="CP090893">
    <property type="protein sequence ID" value="ULU02619.1"/>
    <property type="molecule type" value="Genomic_DNA"/>
</dbReference>
<keyword evidence="1" id="KW-1133">Transmembrane helix</keyword>
<sequence length="475" mass="55177">MNDSNRSSTISLHMIEDDTMIGKDISETSSIDFLNIEKIEKEKVKNWRSCDPGFKFLVCCFIFLFLVGFCHLCYQFYNDTLDESVFENLNRTFKIVLSGPSHAALFFGHTLYFFYLVFGTEKGRKRYESSVDNTLKVMRSEDWPRVQLKCILGFLIFLVYFFIRFALSLISVYQSLDSLEIANVICFDTKMSQIDLKSAKADSITHFINEELLGCLFEPTDSRPVLRRLQRLLERPKEDRMASAQEIGGLKKVEKKVAADKMKYGEHLRRLAVCVCYTKYALTTHLILLLFIALNLDTIICEALGSAGECYRGILWGLRLCFSGPAFYLCVRKLRLDPEEYTKREEQKTPKEKDGKDWEDTMELSELTRRQMAVLEVMYVDVERSKQKVDMGVRWYHLTDLMLNLLFVIYLTIRLNCSTKSFMVTFGFFDSTNIAFFIYLLYDGYQVLEVSMNTFCVSTQLAYGHWLNGVLSISF</sequence>
<proteinExistence type="predicted"/>
<feature type="transmembrane region" description="Helical" evidence="1">
    <location>
        <begin position="395"/>
        <end position="415"/>
    </location>
</feature>